<dbReference type="Pfam" id="PF09076">
    <property type="entry name" value="Crystall_2"/>
    <property type="match status" value="1"/>
</dbReference>
<protein>
    <recommendedName>
        <fullName evidence="3">Streptomyces killer toxin-like beta/gamma crystallin domain-containing protein</fullName>
    </recommendedName>
</protein>
<evidence type="ECO:0000256" key="2">
    <source>
        <dbReference type="SAM" id="SignalP"/>
    </source>
</evidence>
<feature type="region of interest" description="Disordered" evidence="1">
    <location>
        <begin position="130"/>
        <end position="167"/>
    </location>
</feature>
<organism evidence="4">
    <name type="scientific">Streptomyces sp. SID12501</name>
    <dbReference type="NCBI Taxonomy" id="2706042"/>
    <lineage>
        <taxon>Bacteria</taxon>
        <taxon>Bacillati</taxon>
        <taxon>Actinomycetota</taxon>
        <taxon>Actinomycetes</taxon>
        <taxon>Kitasatosporales</taxon>
        <taxon>Streptomycetaceae</taxon>
        <taxon>Streptomyces</taxon>
    </lineage>
</organism>
<evidence type="ECO:0000313" key="4">
    <source>
        <dbReference type="EMBL" id="NEC86427.1"/>
    </source>
</evidence>
<dbReference type="AlphaFoldDB" id="A0A6B3BPY9"/>
<dbReference type="InterPro" id="IPR015161">
    <property type="entry name" value="Sklp_toxin_b/g_crystallin"/>
</dbReference>
<gene>
    <name evidence="4" type="ORF">G3I71_11490</name>
</gene>
<feature type="chain" id="PRO_5025603772" description="Streptomyces killer toxin-like beta/gamma crystallin domain-containing protein" evidence="2">
    <location>
        <begin position="32"/>
        <end position="167"/>
    </location>
</feature>
<reference evidence="4" key="1">
    <citation type="submission" date="2020-01" db="EMBL/GenBank/DDBJ databases">
        <title>Insect and environment-associated Actinomycetes.</title>
        <authorList>
            <person name="Currrie C."/>
            <person name="Chevrette M."/>
            <person name="Carlson C."/>
            <person name="Stubbendieck R."/>
            <person name="Wendt-Pienkowski E."/>
        </authorList>
    </citation>
    <scope>NUCLEOTIDE SEQUENCE</scope>
    <source>
        <strain evidence="4">SID12501</strain>
    </source>
</reference>
<proteinExistence type="predicted"/>
<dbReference type="Gene3D" id="2.60.20.30">
    <property type="match status" value="1"/>
</dbReference>
<comment type="caution">
    <text evidence="4">The sequence shown here is derived from an EMBL/GenBank/DDBJ whole genome shotgun (WGS) entry which is preliminary data.</text>
</comment>
<dbReference type="RefSeq" id="WP_164313882.1">
    <property type="nucleotide sequence ID" value="NZ_JAAGLU010000008.1"/>
</dbReference>
<dbReference type="SUPFAM" id="SSF49695">
    <property type="entry name" value="gamma-Crystallin-like"/>
    <property type="match status" value="1"/>
</dbReference>
<evidence type="ECO:0000256" key="1">
    <source>
        <dbReference type="SAM" id="MobiDB-lite"/>
    </source>
</evidence>
<name>A0A6B3BPY9_9ACTN</name>
<dbReference type="InterPro" id="IPR015791">
    <property type="entry name" value="Antimic/Inh_G_crystallin-like"/>
</dbReference>
<keyword evidence="2" id="KW-0732">Signal</keyword>
<feature type="signal peptide" evidence="2">
    <location>
        <begin position="1"/>
        <end position="31"/>
    </location>
</feature>
<accession>A0A6B3BPY9</accession>
<sequence length="167" mass="18063">MKQIAKQAVLAALTFVAVTASLTVGATSAFAINEGTCSRTDFLQITIHRPGEDSQMRCYANAGEANLISTNWWVTRISTGNNRVQWLGDGSWQPAAGIDKWTVMTWPNHPGGVSINKVRILRGHRLAVWPAGDGDPAGRRPAGLATLPQPPDRRTAVPPVIQADRTR</sequence>
<dbReference type="InterPro" id="IPR011024">
    <property type="entry name" value="G_crystallin-like"/>
</dbReference>
<evidence type="ECO:0000259" key="3">
    <source>
        <dbReference type="Pfam" id="PF09076"/>
    </source>
</evidence>
<feature type="domain" description="Streptomyces killer toxin-like beta/gamma crystallin" evidence="3">
    <location>
        <begin position="52"/>
        <end position="118"/>
    </location>
</feature>
<dbReference type="EMBL" id="JAAGLU010000008">
    <property type="protein sequence ID" value="NEC86427.1"/>
    <property type="molecule type" value="Genomic_DNA"/>
</dbReference>